<comment type="caution">
    <text evidence="1">The sequence shown here is derived from an EMBL/GenBank/DDBJ whole genome shotgun (WGS) entry which is preliminary data.</text>
</comment>
<keyword evidence="2" id="KW-1185">Reference proteome</keyword>
<dbReference type="EMBL" id="JAHFXS010000923">
    <property type="protein sequence ID" value="KAG9980897.1"/>
    <property type="molecule type" value="Genomic_DNA"/>
</dbReference>
<gene>
    <name evidence="1" type="ORF">KCU98_g7841</name>
</gene>
<protein>
    <submittedName>
        <fullName evidence="1">Uncharacterized protein</fullName>
    </submittedName>
</protein>
<evidence type="ECO:0000313" key="1">
    <source>
        <dbReference type="EMBL" id="KAG9980897.1"/>
    </source>
</evidence>
<reference evidence="1" key="1">
    <citation type="journal article" date="2021" name="J Fungi (Basel)">
        <title>Virulence traits and population genomics of the black yeast Aureobasidium melanogenum.</title>
        <authorList>
            <person name="Cernosa A."/>
            <person name="Sun X."/>
            <person name="Gostincar C."/>
            <person name="Fang C."/>
            <person name="Gunde-Cimerman N."/>
            <person name="Song Z."/>
        </authorList>
    </citation>
    <scope>NUCLEOTIDE SEQUENCE</scope>
    <source>
        <strain evidence="1">EXF-9298</strain>
    </source>
</reference>
<reference evidence="1" key="2">
    <citation type="submission" date="2021-08" db="EMBL/GenBank/DDBJ databases">
        <authorList>
            <person name="Gostincar C."/>
            <person name="Sun X."/>
            <person name="Song Z."/>
            <person name="Gunde-Cimerman N."/>
        </authorList>
    </citation>
    <scope>NUCLEOTIDE SEQUENCE</scope>
    <source>
        <strain evidence="1">EXF-9298</strain>
    </source>
</reference>
<dbReference type="AlphaFoldDB" id="A0A9P8FRX7"/>
<evidence type="ECO:0000313" key="2">
    <source>
        <dbReference type="Proteomes" id="UP000729357"/>
    </source>
</evidence>
<proteinExistence type="predicted"/>
<accession>A0A9P8FRX7</accession>
<dbReference type="Proteomes" id="UP000729357">
    <property type="component" value="Unassembled WGS sequence"/>
</dbReference>
<feature type="non-terminal residue" evidence="1">
    <location>
        <position position="100"/>
    </location>
</feature>
<sequence>MAIQDNTIVGLRTQILENWAFLRPDQSKPVIVISCICIDYEAIIAENYFHGKIYKVSSRCDTVEEALRELLDSTSELISFALHGRRDVHNNIVISQEKHQ</sequence>
<organism evidence="1 2">
    <name type="scientific">Aureobasidium melanogenum</name>
    <name type="common">Aureobasidium pullulans var. melanogenum</name>
    <dbReference type="NCBI Taxonomy" id="46634"/>
    <lineage>
        <taxon>Eukaryota</taxon>
        <taxon>Fungi</taxon>
        <taxon>Dikarya</taxon>
        <taxon>Ascomycota</taxon>
        <taxon>Pezizomycotina</taxon>
        <taxon>Dothideomycetes</taxon>
        <taxon>Dothideomycetidae</taxon>
        <taxon>Dothideales</taxon>
        <taxon>Saccotheciaceae</taxon>
        <taxon>Aureobasidium</taxon>
    </lineage>
</organism>
<name>A0A9P8FRX7_AURME</name>